<evidence type="ECO:0000256" key="1">
    <source>
        <dbReference type="SAM" id="Phobius"/>
    </source>
</evidence>
<feature type="transmembrane region" description="Helical" evidence="1">
    <location>
        <begin position="85"/>
        <end position="110"/>
    </location>
</feature>
<keyword evidence="1" id="KW-0812">Transmembrane</keyword>
<evidence type="ECO:0000313" key="2">
    <source>
        <dbReference type="EMBL" id="SVA79151.1"/>
    </source>
</evidence>
<name>A0A381YR78_9ZZZZ</name>
<gene>
    <name evidence="2" type="ORF">METZ01_LOCUS132005</name>
</gene>
<dbReference type="EMBL" id="UINC01018781">
    <property type="protein sequence ID" value="SVA79151.1"/>
    <property type="molecule type" value="Genomic_DNA"/>
</dbReference>
<sequence length="207" mass="21374">MDSRKITGLSMIIAPVIAILGWIGMGLLVLDGASPDDPAKWMSELGANSEVVKFVMPLITVLFLIAIGGLNRIKNSMEGGEGHMMAGFGFLLVILGSAAQLGEVAFTVATAEAVNTNMSVAPAMLASGQAIGAISTAITAVGFGLIGVGILQQKNFTPLVAGLMIIAGIFGTAMSLIDYESPLMMIGYLGMVASLVWLGASLLRQED</sequence>
<keyword evidence="1" id="KW-1133">Transmembrane helix</keyword>
<keyword evidence="1" id="KW-0472">Membrane</keyword>
<protein>
    <recommendedName>
        <fullName evidence="3">DUF4386 domain-containing protein</fullName>
    </recommendedName>
</protein>
<reference evidence="2" key="1">
    <citation type="submission" date="2018-05" db="EMBL/GenBank/DDBJ databases">
        <authorList>
            <person name="Lanie J.A."/>
            <person name="Ng W.-L."/>
            <person name="Kazmierczak K.M."/>
            <person name="Andrzejewski T.M."/>
            <person name="Davidsen T.M."/>
            <person name="Wayne K.J."/>
            <person name="Tettelin H."/>
            <person name="Glass J.I."/>
            <person name="Rusch D."/>
            <person name="Podicherti R."/>
            <person name="Tsui H.-C.T."/>
            <person name="Winkler M.E."/>
        </authorList>
    </citation>
    <scope>NUCLEOTIDE SEQUENCE</scope>
</reference>
<feature type="transmembrane region" description="Helical" evidence="1">
    <location>
        <begin position="54"/>
        <end position="73"/>
    </location>
</feature>
<dbReference type="AlphaFoldDB" id="A0A381YR78"/>
<feature type="transmembrane region" description="Helical" evidence="1">
    <location>
        <begin position="158"/>
        <end position="177"/>
    </location>
</feature>
<feature type="transmembrane region" description="Helical" evidence="1">
    <location>
        <begin position="12"/>
        <end position="34"/>
    </location>
</feature>
<organism evidence="2">
    <name type="scientific">marine metagenome</name>
    <dbReference type="NCBI Taxonomy" id="408172"/>
    <lineage>
        <taxon>unclassified sequences</taxon>
        <taxon>metagenomes</taxon>
        <taxon>ecological metagenomes</taxon>
    </lineage>
</organism>
<evidence type="ECO:0008006" key="3">
    <source>
        <dbReference type="Google" id="ProtNLM"/>
    </source>
</evidence>
<proteinExistence type="predicted"/>
<accession>A0A381YR78</accession>
<feature type="transmembrane region" description="Helical" evidence="1">
    <location>
        <begin position="130"/>
        <end position="151"/>
    </location>
</feature>
<feature type="transmembrane region" description="Helical" evidence="1">
    <location>
        <begin position="183"/>
        <end position="203"/>
    </location>
</feature>